<dbReference type="InterPro" id="IPR036047">
    <property type="entry name" value="F-box-like_dom_sf"/>
</dbReference>
<evidence type="ECO:0000313" key="5">
    <source>
        <dbReference type="Proteomes" id="UP000823749"/>
    </source>
</evidence>
<evidence type="ECO:0000256" key="1">
    <source>
        <dbReference type="SAM" id="MobiDB-lite"/>
    </source>
</evidence>
<evidence type="ECO:0000313" key="4">
    <source>
        <dbReference type="EMBL" id="KAG5564985.1"/>
    </source>
</evidence>
<dbReference type="NCBIfam" id="TIGR01640">
    <property type="entry name" value="F_box_assoc_1"/>
    <property type="match status" value="1"/>
</dbReference>
<dbReference type="InterPro" id="IPR001810">
    <property type="entry name" value="F-box_dom"/>
</dbReference>
<proteinExistence type="predicted"/>
<dbReference type="AlphaFoldDB" id="A0AAV6LIN4"/>
<dbReference type="EMBL" id="JACTNZ010000001">
    <property type="protein sequence ID" value="KAG5564985.1"/>
    <property type="molecule type" value="Genomic_DNA"/>
</dbReference>
<keyword evidence="5" id="KW-1185">Reference proteome</keyword>
<dbReference type="PANTHER" id="PTHR31111:SF87">
    <property type="entry name" value="F-BOX DOMAIN-CONTAINING PROTEIN"/>
    <property type="match status" value="1"/>
</dbReference>
<dbReference type="InterPro" id="IPR017451">
    <property type="entry name" value="F-box-assoc_interact_dom"/>
</dbReference>
<dbReference type="InterPro" id="IPR013187">
    <property type="entry name" value="F-box-assoc_dom_typ3"/>
</dbReference>
<gene>
    <name evidence="4" type="ORF">RHGRI_001007</name>
</gene>
<dbReference type="PANTHER" id="PTHR31111">
    <property type="entry name" value="BNAA05G37150D PROTEIN-RELATED"/>
    <property type="match status" value="1"/>
</dbReference>
<comment type="caution">
    <text evidence="4">The sequence shown here is derived from an EMBL/GenBank/DDBJ whole genome shotgun (WGS) entry which is preliminary data.</text>
</comment>
<dbReference type="SUPFAM" id="SSF81383">
    <property type="entry name" value="F-box domain"/>
    <property type="match status" value="1"/>
</dbReference>
<feature type="domain" description="F-box" evidence="2">
    <location>
        <begin position="122"/>
        <end position="152"/>
    </location>
</feature>
<evidence type="ECO:0008006" key="6">
    <source>
        <dbReference type="Google" id="ProtNLM"/>
    </source>
</evidence>
<name>A0AAV6LIN4_9ERIC</name>
<evidence type="ECO:0000259" key="3">
    <source>
        <dbReference type="Pfam" id="PF08268"/>
    </source>
</evidence>
<dbReference type="Pfam" id="PF00646">
    <property type="entry name" value="F-box"/>
    <property type="match status" value="1"/>
</dbReference>
<sequence>MAGMGKTPSAIEIEDDKQQRPRAAAAGEEKGKALEEEEVDHRITASGGDGAIEIEDKQHQRAAAPAASEGKGKALKEEEASKITASGGGGGGSDGGGGEKVKALAEVASMVVVFLSPDIVEEEVLTRLPVKSLMRFKCVSKLWCSTISHPSFSKARYSDASSLFIVTYPYNDNGAGSDSSSLRCFYATLPHSCRRPPFGGQGEEVVVKESQLLHQDEHHQFTTLPLCKYKYKYSGATQVINGLFCLFADNHAWVCSITTGEMRELPASPDPNLSNRCAPTTTCKYYFGFVPTCNEYKLLRILWRRNHLEPYCMILTLGEDSSWRNCGYNMPQIYKAGDAVYIDGTLYCQRGFDSCPGEFIAFSFQDETFQVIRSPPRASTTLNESSLVLLQFRGHFAVAQEKKRSYRIAEEIRGGVVRGLVHRKLELWVLEQSGPSYEWIYQVIDIPRDFPGCGFRFLGNLPPAGEMLLSGLSTDKSAMPVYSYNHTTGKFEKFVIGQFPSSPCPSAASVRTDTNTLRVYYYEEDITPLNDLIPIVEKKKKKGSRPATLNVYGHDSFPLGLSFLSDVVLCFD</sequence>
<dbReference type="CDD" id="cd22157">
    <property type="entry name" value="F-box_AtFBW1-like"/>
    <property type="match status" value="1"/>
</dbReference>
<accession>A0AAV6LIN4</accession>
<feature type="region of interest" description="Disordered" evidence="1">
    <location>
        <begin position="1"/>
        <end position="98"/>
    </location>
</feature>
<organism evidence="4 5">
    <name type="scientific">Rhododendron griersonianum</name>
    <dbReference type="NCBI Taxonomy" id="479676"/>
    <lineage>
        <taxon>Eukaryota</taxon>
        <taxon>Viridiplantae</taxon>
        <taxon>Streptophyta</taxon>
        <taxon>Embryophyta</taxon>
        <taxon>Tracheophyta</taxon>
        <taxon>Spermatophyta</taxon>
        <taxon>Magnoliopsida</taxon>
        <taxon>eudicotyledons</taxon>
        <taxon>Gunneridae</taxon>
        <taxon>Pentapetalae</taxon>
        <taxon>asterids</taxon>
        <taxon>Ericales</taxon>
        <taxon>Ericaceae</taxon>
        <taxon>Ericoideae</taxon>
        <taxon>Rhodoreae</taxon>
        <taxon>Rhododendron</taxon>
    </lineage>
</organism>
<feature type="compositionally biased region" description="Gly residues" evidence="1">
    <location>
        <begin position="86"/>
        <end position="96"/>
    </location>
</feature>
<reference evidence="4" key="1">
    <citation type="submission" date="2020-08" db="EMBL/GenBank/DDBJ databases">
        <title>Plant Genome Project.</title>
        <authorList>
            <person name="Zhang R.-G."/>
        </authorList>
    </citation>
    <scope>NUCLEOTIDE SEQUENCE</scope>
    <source>
        <strain evidence="4">WSP0</strain>
        <tissue evidence="4">Leaf</tissue>
    </source>
</reference>
<feature type="compositionally biased region" description="Basic and acidic residues" evidence="1">
    <location>
        <begin position="27"/>
        <end position="43"/>
    </location>
</feature>
<feature type="compositionally biased region" description="Basic and acidic residues" evidence="1">
    <location>
        <begin position="70"/>
        <end position="81"/>
    </location>
</feature>
<dbReference type="Pfam" id="PF08268">
    <property type="entry name" value="FBA_3"/>
    <property type="match status" value="1"/>
</dbReference>
<feature type="domain" description="F-box associated beta-propeller type 3" evidence="3">
    <location>
        <begin position="227"/>
        <end position="501"/>
    </location>
</feature>
<dbReference type="Proteomes" id="UP000823749">
    <property type="component" value="Chromosome 1"/>
</dbReference>
<evidence type="ECO:0000259" key="2">
    <source>
        <dbReference type="Pfam" id="PF00646"/>
    </source>
</evidence>
<protein>
    <recommendedName>
        <fullName evidence="6">F-box domain-containing protein</fullName>
    </recommendedName>
</protein>